<gene>
    <name evidence="2" type="ORF">GUJ93_ZPchr0014g46866</name>
</gene>
<reference evidence="2" key="2">
    <citation type="submission" date="2021-02" db="EMBL/GenBank/DDBJ databases">
        <authorList>
            <person name="Kimball J.A."/>
            <person name="Haas M.W."/>
            <person name="Macchietto M."/>
            <person name="Kono T."/>
            <person name="Duquette J."/>
            <person name="Shao M."/>
        </authorList>
    </citation>
    <scope>NUCLEOTIDE SEQUENCE</scope>
    <source>
        <tissue evidence="2">Fresh leaf tissue</tissue>
    </source>
</reference>
<dbReference type="EMBL" id="JAAALK010000086">
    <property type="protein sequence ID" value="KAG8082598.1"/>
    <property type="molecule type" value="Genomic_DNA"/>
</dbReference>
<proteinExistence type="predicted"/>
<dbReference type="AlphaFoldDB" id="A0A8J5TGQ2"/>
<feature type="compositionally biased region" description="Basic and acidic residues" evidence="1">
    <location>
        <begin position="48"/>
        <end position="61"/>
    </location>
</feature>
<evidence type="ECO:0000313" key="2">
    <source>
        <dbReference type="EMBL" id="KAG8082598.1"/>
    </source>
</evidence>
<feature type="region of interest" description="Disordered" evidence="1">
    <location>
        <begin position="114"/>
        <end position="134"/>
    </location>
</feature>
<protein>
    <submittedName>
        <fullName evidence="2">Uncharacterized protein</fullName>
    </submittedName>
</protein>
<feature type="region of interest" description="Disordered" evidence="1">
    <location>
        <begin position="36"/>
        <end position="64"/>
    </location>
</feature>
<comment type="caution">
    <text evidence="2">The sequence shown here is derived from an EMBL/GenBank/DDBJ whole genome shotgun (WGS) entry which is preliminary data.</text>
</comment>
<name>A0A8J5TGQ2_ZIZPA</name>
<feature type="compositionally biased region" description="Polar residues" evidence="1">
    <location>
        <begin position="121"/>
        <end position="131"/>
    </location>
</feature>
<keyword evidence="3" id="KW-1185">Reference proteome</keyword>
<evidence type="ECO:0000256" key="1">
    <source>
        <dbReference type="SAM" id="MobiDB-lite"/>
    </source>
</evidence>
<sequence length="171" mass="18837">MGDQDLKNMVDSLIAAIQALQATAEANSRAIIALSESRSSASGTRASTGEHHSDRPPRFQKLDFPQYDGKADPLIFINRCKSYFHQQRIMEEGFGWCHITSRARHNYGTCKAKQTRAPNHGATSKSYSTCATGHPCDRANSRTTAAPTSLRNTRTGFRLPRAGALTEEQQP</sequence>
<dbReference type="Proteomes" id="UP000729402">
    <property type="component" value="Unassembled WGS sequence"/>
</dbReference>
<feature type="compositionally biased region" description="Low complexity" evidence="1">
    <location>
        <begin position="36"/>
        <end position="47"/>
    </location>
</feature>
<evidence type="ECO:0000313" key="3">
    <source>
        <dbReference type="Proteomes" id="UP000729402"/>
    </source>
</evidence>
<reference evidence="2" key="1">
    <citation type="journal article" date="2021" name="bioRxiv">
        <title>Whole Genome Assembly and Annotation of Northern Wild Rice, Zizania palustris L., Supports a Whole Genome Duplication in the Zizania Genus.</title>
        <authorList>
            <person name="Haas M."/>
            <person name="Kono T."/>
            <person name="Macchietto M."/>
            <person name="Millas R."/>
            <person name="McGilp L."/>
            <person name="Shao M."/>
            <person name="Duquette J."/>
            <person name="Hirsch C.N."/>
            <person name="Kimball J."/>
        </authorList>
    </citation>
    <scope>NUCLEOTIDE SEQUENCE</scope>
    <source>
        <tissue evidence="2">Fresh leaf tissue</tissue>
    </source>
</reference>
<organism evidence="2 3">
    <name type="scientific">Zizania palustris</name>
    <name type="common">Northern wild rice</name>
    <dbReference type="NCBI Taxonomy" id="103762"/>
    <lineage>
        <taxon>Eukaryota</taxon>
        <taxon>Viridiplantae</taxon>
        <taxon>Streptophyta</taxon>
        <taxon>Embryophyta</taxon>
        <taxon>Tracheophyta</taxon>
        <taxon>Spermatophyta</taxon>
        <taxon>Magnoliopsida</taxon>
        <taxon>Liliopsida</taxon>
        <taxon>Poales</taxon>
        <taxon>Poaceae</taxon>
        <taxon>BOP clade</taxon>
        <taxon>Oryzoideae</taxon>
        <taxon>Oryzeae</taxon>
        <taxon>Zizaniinae</taxon>
        <taxon>Zizania</taxon>
    </lineage>
</organism>
<accession>A0A8J5TGQ2</accession>